<sequence length="262" mass="29710">MSRLAHLAAEHDPYRSASPISIAASDTTYHSFQDIELYAPKSPPTLAEMRVIMPMPTRGPERCSEPTQIRRQDSGYASMPSGSKSGSSHGSSRRRPSTVSIQSSQTRTRARPAIHRASKSTPNPHTVPVPPHTIHRTRSQQQQRHSYYHFPSLEVVPGSQPEVEPLDEGPLYPPPPQTTHYWTSDQTRRLEYAAIDAASHGVKGWILRHVVPDCFVPKSNRRLTFDDDTGSVRRYRLELECEEPAEKQSKPRKRMSWLFGRR</sequence>
<feature type="compositionally biased region" description="Low complexity" evidence="1">
    <location>
        <begin position="78"/>
        <end position="90"/>
    </location>
</feature>
<keyword evidence="3" id="KW-1185">Reference proteome</keyword>
<dbReference type="Proteomes" id="UP000070501">
    <property type="component" value="Unassembled WGS sequence"/>
</dbReference>
<feature type="compositionally biased region" description="Basic and acidic residues" evidence="1">
    <location>
        <begin position="59"/>
        <end position="73"/>
    </location>
</feature>
<evidence type="ECO:0000313" key="2">
    <source>
        <dbReference type="EMBL" id="KXJ97233.1"/>
    </source>
</evidence>
<gene>
    <name evidence="2" type="ORF">Micbo1qcDRAFT_6535</name>
</gene>
<feature type="region of interest" description="Disordered" evidence="1">
    <location>
        <begin position="56"/>
        <end position="144"/>
    </location>
</feature>
<feature type="compositionally biased region" description="Basic residues" evidence="1">
    <location>
        <begin position="108"/>
        <end position="118"/>
    </location>
</feature>
<dbReference type="EMBL" id="KQ964245">
    <property type="protein sequence ID" value="KXJ97233.1"/>
    <property type="molecule type" value="Genomic_DNA"/>
</dbReference>
<name>A0A136JJB9_9PEZI</name>
<protein>
    <submittedName>
        <fullName evidence="2">Uncharacterized protein</fullName>
    </submittedName>
</protein>
<proteinExistence type="predicted"/>
<organism evidence="2 3">
    <name type="scientific">Microdochium bolleyi</name>
    <dbReference type="NCBI Taxonomy" id="196109"/>
    <lineage>
        <taxon>Eukaryota</taxon>
        <taxon>Fungi</taxon>
        <taxon>Dikarya</taxon>
        <taxon>Ascomycota</taxon>
        <taxon>Pezizomycotina</taxon>
        <taxon>Sordariomycetes</taxon>
        <taxon>Xylariomycetidae</taxon>
        <taxon>Xylariales</taxon>
        <taxon>Microdochiaceae</taxon>
        <taxon>Microdochium</taxon>
    </lineage>
</organism>
<accession>A0A136JJB9</accession>
<dbReference type="AlphaFoldDB" id="A0A136JJB9"/>
<feature type="compositionally biased region" description="Polar residues" evidence="1">
    <location>
        <begin position="98"/>
        <end position="107"/>
    </location>
</feature>
<dbReference type="OrthoDB" id="5366332at2759"/>
<evidence type="ECO:0000313" key="3">
    <source>
        <dbReference type="Proteomes" id="UP000070501"/>
    </source>
</evidence>
<reference evidence="3" key="1">
    <citation type="submission" date="2016-02" db="EMBL/GenBank/DDBJ databases">
        <title>Draft genome sequence of Microdochium bolleyi, a fungal endophyte of beachgrass.</title>
        <authorList>
            <consortium name="DOE Joint Genome Institute"/>
            <person name="David A.S."/>
            <person name="May G."/>
            <person name="Haridas S."/>
            <person name="Lim J."/>
            <person name="Wang M."/>
            <person name="Labutti K."/>
            <person name="Lipzen A."/>
            <person name="Barry K."/>
            <person name="Grigoriev I.V."/>
        </authorList>
    </citation>
    <scope>NUCLEOTIDE SEQUENCE [LARGE SCALE GENOMIC DNA]</scope>
    <source>
        <strain evidence="3">J235TASD1</strain>
    </source>
</reference>
<dbReference type="InParanoid" id="A0A136JJB9"/>
<evidence type="ECO:0000256" key="1">
    <source>
        <dbReference type="SAM" id="MobiDB-lite"/>
    </source>
</evidence>